<evidence type="ECO:0000259" key="1">
    <source>
        <dbReference type="Pfam" id="PF03992"/>
    </source>
</evidence>
<organism evidence="2 3">
    <name type="scientific">Marinobacter halodurans</name>
    <dbReference type="NCBI Taxonomy" id="2528979"/>
    <lineage>
        <taxon>Bacteria</taxon>
        <taxon>Pseudomonadati</taxon>
        <taxon>Pseudomonadota</taxon>
        <taxon>Gammaproteobacteria</taxon>
        <taxon>Pseudomonadales</taxon>
        <taxon>Marinobacteraceae</taxon>
        <taxon>Marinobacter</taxon>
    </lineage>
</organism>
<comment type="caution">
    <text evidence="2">The sequence shown here is derived from an EMBL/GenBank/DDBJ whole genome shotgun (WGS) entry which is preliminary data.</text>
</comment>
<reference evidence="2 3" key="1">
    <citation type="submission" date="2019-02" db="EMBL/GenBank/DDBJ databases">
        <title>Marinobacter halodurans sp. nov., a marine bacterium isolated from sea tidal flat.</title>
        <authorList>
            <person name="Yoo Y."/>
            <person name="Lee D.W."/>
            <person name="Kim B.S."/>
            <person name="Kim J.-J."/>
        </authorList>
    </citation>
    <scope>NUCLEOTIDE SEQUENCE [LARGE SCALE GENOMIC DNA]</scope>
    <source>
        <strain evidence="2 3">YJ-S3-2</strain>
    </source>
</reference>
<proteinExistence type="predicted"/>
<keyword evidence="3" id="KW-1185">Reference proteome</keyword>
<dbReference type="Gene3D" id="3.30.70.100">
    <property type="match status" value="1"/>
</dbReference>
<dbReference type="InterPro" id="IPR011008">
    <property type="entry name" value="Dimeric_a/b-barrel"/>
</dbReference>
<dbReference type="RefSeq" id="WP_131478588.1">
    <property type="nucleotide sequence ID" value="NZ_SJDL01000002.1"/>
</dbReference>
<keyword evidence="2" id="KW-0503">Monooxygenase</keyword>
<keyword evidence="2" id="KW-0560">Oxidoreductase</keyword>
<dbReference type="GO" id="GO:0004497">
    <property type="term" value="F:monooxygenase activity"/>
    <property type="evidence" value="ECO:0007669"/>
    <property type="project" value="UniProtKB-KW"/>
</dbReference>
<dbReference type="EMBL" id="SJDL01000002">
    <property type="protein sequence ID" value="TBW59152.1"/>
    <property type="molecule type" value="Genomic_DNA"/>
</dbReference>
<dbReference type="Proteomes" id="UP000313645">
    <property type="component" value="Unassembled WGS sequence"/>
</dbReference>
<name>A0ABY1ZQC0_9GAMM</name>
<evidence type="ECO:0000313" key="2">
    <source>
        <dbReference type="EMBL" id="TBW59152.1"/>
    </source>
</evidence>
<feature type="domain" description="ABM" evidence="1">
    <location>
        <begin position="1"/>
        <end position="75"/>
    </location>
</feature>
<dbReference type="Pfam" id="PF03992">
    <property type="entry name" value="ABM"/>
    <property type="match status" value="1"/>
</dbReference>
<sequence length="94" mass="11169">MIRVLIERHIAATLESAYEKESRLLLQYAVSVPGFISGETLVDANDIHHRMTLCNWRSITDWDNWYHSDQRKEMMNELNLMMDQEEKITILQQC</sequence>
<accession>A0ABY1ZQC0</accession>
<evidence type="ECO:0000313" key="3">
    <source>
        <dbReference type="Proteomes" id="UP000313645"/>
    </source>
</evidence>
<gene>
    <name evidence="2" type="ORF">EZI54_02245</name>
</gene>
<protein>
    <submittedName>
        <fullName evidence="2">Antibiotic biosynthesis monooxygenase</fullName>
    </submittedName>
</protein>
<dbReference type="InterPro" id="IPR007138">
    <property type="entry name" value="ABM_dom"/>
</dbReference>
<dbReference type="SUPFAM" id="SSF54909">
    <property type="entry name" value="Dimeric alpha+beta barrel"/>
    <property type="match status" value="1"/>
</dbReference>